<feature type="domain" description="CENP-V/GFA" evidence="6">
    <location>
        <begin position="3"/>
        <end position="106"/>
    </location>
</feature>
<dbReference type="RefSeq" id="WP_126072143.1">
    <property type="nucleotide sequence ID" value="NZ_CP051166.1"/>
</dbReference>
<gene>
    <name evidence="7" type="ORF">EJB06_01060</name>
</gene>
<dbReference type="PANTHER" id="PTHR33337">
    <property type="entry name" value="GFA DOMAIN-CONTAINING PROTEIN"/>
    <property type="match status" value="1"/>
</dbReference>
<evidence type="ECO:0000256" key="4">
    <source>
        <dbReference type="ARBA" id="ARBA00023239"/>
    </source>
</evidence>
<evidence type="ECO:0000256" key="1">
    <source>
        <dbReference type="ARBA" id="ARBA00005495"/>
    </source>
</evidence>
<comment type="caution">
    <text evidence="7">The sequence shown here is derived from an EMBL/GenBank/DDBJ whole genome shotgun (WGS) entry which is preliminary data.</text>
</comment>
<dbReference type="GO" id="GO:0046872">
    <property type="term" value="F:metal ion binding"/>
    <property type="evidence" value="ECO:0007669"/>
    <property type="project" value="UniProtKB-KW"/>
</dbReference>
<dbReference type="InterPro" id="IPR011057">
    <property type="entry name" value="Mss4-like_sf"/>
</dbReference>
<evidence type="ECO:0000313" key="8">
    <source>
        <dbReference type="Proteomes" id="UP000278085"/>
    </source>
</evidence>
<feature type="compositionally biased region" description="Basic and acidic residues" evidence="5">
    <location>
        <begin position="113"/>
        <end position="123"/>
    </location>
</feature>
<evidence type="ECO:0000313" key="7">
    <source>
        <dbReference type="EMBL" id="RSZ60759.1"/>
    </source>
</evidence>
<keyword evidence="2" id="KW-0479">Metal-binding</keyword>
<dbReference type="SUPFAM" id="SSF51316">
    <property type="entry name" value="Mss4-like"/>
    <property type="match status" value="1"/>
</dbReference>
<reference evidence="7 8" key="1">
    <citation type="submission" date="2018-12" db="EMBL/GenBank/DDBJ databases">
        <authorList>
            <person name="Yang E."/>
        </authorList>
    </citation>
    <scope>NUCLEOTIDE SEQUENCE [LARGE SCALE GENOMIC DNA]</scope>
    <source>
        <strain evidence="7 8">SOD</strain>
    </source>
</reference>
<dbReference type="AlphaFoldDB" id="A0A430HTG4"/>
<feature type="region of interest" description="Disordered" evidence="5">
    <location>
        <begin position="113"/>
        <end position="134"/>
    </location>
</feature>
<dbReference type="InterPro" id="IPR006913">
    <property type="entry name" value="CENP-V/GFA"/>
</dbReference>
<organism evidence="7 8">
    <name type="scientific">Massilia atriviolacea</name>
    <dbReference type="NCBI Taxonomy" id="2495579"/>
    <lineage>
        <taxon>Bacteria</taxon>
        <taxon>Pseudomonadati</taxon>
        <taxon>Pseudomonadota</taxon>
        <taxon>Betaproteobacteria</taxon>
        <taxon>Burkholderiales</taxon>
        <taxon>Oxalobacteraceae</taxon>
        <taxon>Telluria group</taxon>
        <taxon>Massilia</taxon>
    </lineage>
</organism>
<sequence>MSLLGGCCCGAVRYETSDQVFHRTICHCPTCRRSCAAPHVAWFSVARADYRITAGRPAQWQSSRGVTRSFCGACGTQLSYARSDCPDEIDVTTCSLDDPEPLAPHDHTFDGYRLSWDRGDDGTPHYPGPRPQNE</sequence>
<dbReference type="OrthoDB" id="327703at2"/>
<keyword evidence="4" id="KW-0456">Lyase</keyword>
<dbReference type="Gene3D" id="3.90.1590.10">
    <property type="entry name" value="glutathione-dependent formaldehyde- activating enzyme (gfa)"/>
    <property type="match status" value="1"/>
</dbReference>
<evidence type="ECO:0000256" key="3">
    <source>
        <dbReference type="ARBA" id="ARBA00022833"/>
    </source>
</evidence>
<dbReference type="PROSITE" id="PS51891">
    <property type="entry name" value="CENP_V_GFA"/>
    <property type="match status" value="1"/>
</dbReference>
<keyword evidence="8" id="KW-1185">Reference proteome</keyword>
<dbReference type="Pfam" id="PF04828">
    <property type="entry name" value="GFA"/>
    <property type="match status" value="1"/>
</dbReference>
<comment type="similarity">
    <text evidence="1">Belongs to the Gfa family.</text>
</comment>
<dbReference type="Proteomes" id="UP000278085">
    <property type="component" value="Unassembled WGS sequence"/>
</dbReference>
<name>A0A430HTG4_9BURK</name>
<dbReference type="PANTHER" id="PTHR33337:SF40">
    <property type="entry name" value="CENP-V_GFA DOMAIN-CONTAINING PROTEIN-RELATED"/>
    <property type="match status" value="1"/>
</dbReference>
<evidence type="ECO:0000259" key="6">
    <source>
        <dbReference type="PROSITE" id="PS51891"/>
    </source>
</evidence>
<evidence type="ECO:0000256" key="2">
    <source>
        <dbReference type="ARBA" id="ARBA00022723"/>
    </source>
</evidence>
<accession>A0A430HTG4</accession>
<dbReference type="GO" id="GO:0016846">
    <property type="term" value="F:carbon-sulfur lyase activity"/>
    <property type="evidence" value="ECO:0007669"/>
    <property type="project" value="InterPro"/>
</dbReference>
<keyword evidence="3" id="KW-0862">Zinc</keyword>
<evidence type="ECO:0000256" key="5">
    <source>
        <dbReference type="SAM" id="MobiDB-lite"/>
    </source>
</evidence>
<dbReference type="EMBL" id="RXLQ01000001">
    <property type="protein sequence ID" value="RSZ60759.1"/>
    <property type="molecule type" value="Genomic_DNA"/>
</dbReference>
<proteinExistence type="inferred from homology"/>
<protein>
    <submittedName>
        <fullName evidence="7">GFA family protein</fullName>
    </submittedName>
</protein>